<dbReference type="RefSeq" id="WP_182553622.1">
    <property type="nucleotide sequence ID" value="NZ_BPRF01000052.1"/>
</dbReference>
<evidence type="ECO:0000313" key="2">
    <source>
        <dbReference type="EMBL" id="MBA8910964.1"/>
    </source>
</evidence>
<evidence type="ECO:0000313" key="3">
    <source>
        <dbReference type="Proteomes" id="UP000543554"/>
    </source>
</evidence>
<dbReference type="EMBL" id="JACJIB010000001">
    <property type="protein sequence ID" value="MBA8910964.1"/>
    <property type="molecule type" value="Genomic_DNA"/>
</dbReference>
<organism evidence="2 3">
    <name type="scientific">Methylorubrum thiocyanatum</name>
    <dbReference type="NCBI Taxonomy" id="47958"/>
    <lineage>
        <taxon>Bacteria</taxon>
        <taxon>Pseudomonadati</taxon>
        <taxon>Pseudomonadota</taxon>
        <taxon>Alphaproteobacteria</taxon>
        <taxon>Hyphomicrobiales</taxon>
        <taxon>Methylobacteriaceae</taxon>
        <taxon>Methylorubrum</taxon>
    </lineage>
</organism>
<proteinExistence type="predicted"/>
<keyword evidence="3" id="KW-1185">Reference proteome</keyword>
<gene>
    <name evidence="2" type="ORF">HNR51_000026</name>
</gene>
<sequence>MAKTPSNSGQPWTPGDTRALRKLADENTPTRVMALKLKRTPTAVQSKAVELGVSLKPVNQSPYNRRK</sequence>
<reference evidence="2 3" key="1">
    <citation type="submission" date="2020-08" db="EMBL/GenBank/DDBJ databases">
        <title>Genomic Encyclopedia of Type Strains, Phase IV (KMG-IV): sequencing the most valuable type-strain genomes for metagenomic binning, comparative biology and taxonomic classification.</title>
        <authorList>
            <person name="Goeker M."/>
        </authorList>
    </citation>
    <scope>NUCLEOTIDE SEQUENCE [LARGE SCALE GENOMIC DNA]</scope>
    <source>
        <strain evidence="2 3">DSM 11490</strain>
    </source>
</reference>
<feature type="compositionally biased region" description="Polar residues" evidence="1">
    <location>
        <begin position="1"/>
        <end position="11"/>
    </location>
</feature>
<feature type="region of interest" description="Disordered" evidence="1">
    <location>
        <begin position="1"/>
        <end position="27"/>
    </location>
</feature>
<dbReference type="AlphaFoldDB" id="A0AA40V842"/>
<comment type="caution">
    <text evidence="2">The sequence shown here is derived from an EMBL/GenBank/DDBJ whole genome shotgun (WGS) entry which is preliminary data.</text>
</comment>
<accession>A0AA40V842</accession>
<evidence type="ECO:0000256" key="1">
    <source>
        <dbReference type="SAM" id="MobiDB-lite"/>
    </source>
</evidence>
<protein>
    <submittedName>
        <fullName evidence="2">Uncharacterized protein</fullName>
    </submittedName>
</protein>
<name>A0AA40V842_9HYPH</name>
<dbReference type="Proteomes" id="UP000543554">
    <property type="component" value="Unassembled WGS sequence"/>
</dbReference>